<keyword evidence="7" id="KW-1185">Reference proteome</keyword>
<dbReference type="GO" id="GO:0006520">
    <property type="term" value="P:amino acid metabolic process"/>
    <property type="evidence" value="ECO:0007669"/>
    <property type="project" value="InterPro"/>
</dbReference>
<feature type="binding site" evidence="5">
    <location>
        <position position="163"/>
    </location>
    <ligand>
        <name>adenosylcob(III)alamin</name>
        <dbReference type="ChEBI" id="CHEBI:18408"/>
    </ligand>
</feature>
<evidence type="ECO:0000313" key="6">
    <source>
        <dbReference type="EMBL" id="AHE53350.1"/>
    </source>
</evidence>
<evidence type="ECO:0000256" key="5">
    <source>
        <dbReference type="HAMAP-Rule" id="MF_00601"/>
    </source>
</evidence>
<feature type="binding site" evidence="5">
    <location>
        <position position="213"/>
    </location>
    <ligand>
        <name>adenosylcob(III)alamin</name>
        <dbReference type="ChEBI" id="CHEBI:18408"/>
    </ligand>
</feature>
<evidence type="ECO:0000256" key="4">
    <source>
        <dbReference type="ARBA" id="ARBA00024446"/>
    </source>
</evidence>
<dbReference type="Gene3D" id="1.10.30.40">
    <property type="entry name" value="Ethanolamine ammonia-lyase light chain (EutC), N-terminal domain"/>
    <property type="match status" value="1"/>
</dbReference>
<feature type="binding site" evidence="5">
    <location>
        <position position="184"/>
    </location>
    <ligand>
        <name>adenosylcob(III)alamin</name>
        <dbReference type="ChEBI" id="CHEBI:18408"/>
    </ligand>
</feature>
<dbReference type="GO" id="GO:0046336">
    <property type="term" value="P:ethanolamine catabolic process"/>
    <property type="evidence" value="ECO:0007669"/>
    <property type="project" value="UniProtKB-UniRule"/>
</dbReference>
<comment type="subcellular location">
    <subcellularLocation>
        <location evidence="5">Bacterial microcompartment</location>
    </subcellularLocation>
</comment>
<dbReference type="UniPathway" id="UPA00560"/>
<dbReference type="Proteomes" id="UP000018851">
    <property type="component" value="Chromosome"/>
</dbReference>
<dbReference type="STRING" id="1123269.NX02_08130"/>
<dbReference type="InterPro" id="IPR042251">
    <property type="entry name" value="EutC_C"/>
</dbReference>
<reference evidence="6 7" key="1">
    <citation type="submission" date="2013-07" db="EMBL/GenBank/DDBJ databases">
        <title>Completed genome of Sphingomonas sanxanigenens NX02.</title>
        <authorList>
            <person name="Ma T."/>
            <person name="Huang H."/>
            <person name="Wu M."/>
            <person name="Li X."/>
            <person name="Li G."/>
        </authorList>
    </citation>
    <scope>NUCLEOTIDE SEQUENCE [LARGE SCALE GENOMIC DNA]</scope>
    <source>
        <strain evidence="6 7">NX02</strain>
    </source>
</reference>
<gene>
    <name evidence="5" type="primary">eutC</name>
    <name evidence="6" type="ORF">NX02_08130</name>
</gene>
<protein>
    <recommendedName>
        <fullName evidence="5">Ethanolamine ammonia-lyase small subunit</fullName>
        <shortName evidence="5">EAL small subunit</shortName>
        <ecNumber evidence="5">4.3.1.7</ecNumber>
    </recommendedName>
</protein>
<accession>W0ACE3</accession>
<dbReference type="HOGENOM" id="CLU_068224_1_0_5"/>
<proteinExistence type="inferred from homology"/>
<comment type="function">
    <text evidence="5">Catalyzes the deamination of various vicinal amino-alcohols to oxo compounds. Allows this organism to utilize ethanolamine as the sole source of nitrogen and carbon in the presence of external vitamin B12.</text>
</comment>
<keyword evidence="3 5" id="KW-0170">Cobalt</keyword>
<comment type="cofactor">
    <cofactor evidence="5">
        <name>adenosylcob(III)alamin</name>
        <dbReference type="ChEBI" id="CHEBI:18408"/>
    </cofactor>
    <text evidence="5">Binds between the large and small subunits.</text>
</comment>
<comment type="pathway">
    <text evidence="5">Amine and polyamine degradation; ethanolamine degradation.</text>
</comment>
<evidence type="ECO:0000256" key="3">
    <source>
        <dbReference type="ARBA" id="ARBA00023285"/>
    </source>
</evidence>
<dbReference type="GO" id="GO:0031471">
    <property type="term" value="C:ethanolamine degradation polyhedral organelle"/>
    <property type="evidence" value="ECO:0007669"/>
    <property type="project" value="UniProtKB-UniRule"/>
</dbReference>
<dbReference type="AlphaFoldDB" id="W0ACE3"/>
<evidence type="ECO:0000313" key="7">
    <source>
        <dbReference type="Proteomes" id="UP000018851"/>
    </source>
</evidence>
<keyword evidence="1 5" id="KW-0846">Cobalamin</keyword>
<dbReference type="eggNOG" id="COG4302">
    <property type="taxonomic scope" value="Bacteria"/>
</dbReference>
<dbReference type="InterPro" id="IPR009246">
    <property type="entry name" value="EutC"/>
</dbReference>
<comment type="catalytic activity">
    <reaction evidence="5">
        <text>ethanolamine = acetaldehyde + NH4(+)</text>
        <dbReference type="Rhea" id="RHEA:15313"/>
        <dbReference type="ChEBI" id="CHEBI:15343"/>
        <dbReference type="ChEBI" id="CHEBI:28938"/>
        <dbReference type="ChEBI" id="CHEBI:57603"/>
        <dbReference type="EC" id="4.3.1.7"/>
    </reaction>
</comment>
<dbReference type="NCBIfam" id="NF003971">
    <property type="entry name" value="PRK05465.1"/>
    <property type="match status" value="1"/>
</dbReference>
<dbReference type="KEGG" id="ssan:NX02_08130"/>
<dbReference type="GO" id="GO:0031419">
    <property type="term" value="F:cobalamin binding"/>
    <property type="evidence" value="ECO:0007669"/>
    <property type="project" value="UniProtKB-UniRule"/>
</dbReference>
<organism evidence="6 7">
    <name type="scientific">Sphingomonas sanxanigenens DSM 19645 = NX02</name>
    <dbReference type="NCBI Taxonomy" id="1123269"/>
    <lineage>
        <taxon>Bacteria</taxon>
        <taxon>Pseudomonadati</taxon>
        <taxon>Pseudomonadota</taxon>
        <taxon>Alphaproteobacteria</taxon>
        <taxon>Sphingomonadales</taxon>
        <taxon>Sphingomonadaceae</taxon>
        <taxon>Sphingomonas</taxon>
    </lineage>
</organism>
<dbReference type="PIRSF" id="PIRSF018982">
    <property type="entry name" value="EutC"/>
    <property type="match status" value="1"/>
</dbReference>
<evidence type="ECO:0000256" key="1">
    <source>
        <dbReference type="ARBA" id="ARBA00022628"/>
    </source>
</evidence>
<dbReference type="GO" id="GO:0009350">
    <property type="term" value="C:ethanolamine ammonia-lyase complex"/>
    <property type="evidence" value="ECO:0007669"/>
    <property type="project" value="UniProtKB-UniRule"/>
</dbReference>
<dbReference type="InterPro" id="IPR042255">
    <property type="entry name" value="EutC_N"/>
</dbReference>
<dbReference type="PANTHER" id="PTHR39330">
    <property type="entry name" value="ETHANOLAMINE AMMONIA-LYASE LIGHT CHAIN"/>
    <property type="match status" value="1"/>
</dbReference>
<dbReference type="EC" id="4.3.1.7" evidence="5"/>
<keyword evidence="2 5" id="KW-0456">Lyase</keyword>
<dbReference type="EMBL" id="CP006644">
    <property type="protein sequence ID" value="AHE53350.1"/>
    <property type="molecule type" value="Genomic_DNA"/>
</dbReference>
<comment type="subunit">
    <text evidence="5">The basic unit is a heterodimer which dimerizes to form tetramers. The heterotetramers trimerize; 6 large subunits form a core ring with 6 small subunits projecting outwards.</text>
</comment>
<sequence>MRRRRCRCARCRRWRNSMADLPDRAARLRALTQARVALGRVGHALPTTPMLDFQLAHARARDAVHAELTVEGFAEAIGRPVVEVRSRAPDRATYLARPDLGRLLDEADMEALQPAEADLAIVVADGLSAAAVHAHAASLVVALVERLRGWRIAPVVLAHQARVALGDEVGAALGVDLVAVLIGERPGLSAADSLGAYLTWAPKCGRLDSERNCVSNIRPPHGLSYDHASARIAWLLKAARERRLTGIGLKDEAALGHGG</sequence>
<name>W0ACE3_9SPHN</name>
<dbReference type="PATRIC" id="fig|1123269.5.peg.1591"/>
<dbReference type="PANTHER" id="PTHR39330:SF1">
    <property type="entry name" value="ETHANOLAMINE AMMONIA-LYASE SMALL SUBUNIT"/>
    <property type="match status" value="1"/>
</dbReference>
<comment type="similarity">
    <text evidence="5">Belongs to the EutC family.</text>
</comment>
<evidence type="ECO:0000256" key="2">
    <source>
        <dbReference type="ARBA" id="ARBA00023239"/>
    </source>
</evidence>
<dbReference type="Gene3D" id="3.40.50.11240">
    <property type="entry name" value="Ethanolamine ammonia-lyase light chain (EutC)"/>
    <property type="match status" value="1"/>
</dbReference>
<dbReference type="HAMAP" id="MF_00601">
    <property type="entry name" value="EutC"/>
    <property type="match status" value="1"/>
</dbReference>
<dbReference type="GO" id="GO:0008851">
    <property type="term" value="F:ethanolamine ammonia-lyase activity"/>
    <property type="evidence" value="ECO:0007669"/>
    <property type="project" value="UniProtKB-UniRule"/>
</dbReference>
<dbReference type="Pfam" id="PF05985">
    <property type="entry name" value="EutC"/>
    <property type="match status" value="1"/>
</dbReference>
<keyword evidence="4 5" id="KW-1283">Bacterial microcompartment</keyword>